<proteinExistence type="predicted"/>
<dbReference type="Proteomes" id="UP000593577">
    <property type="component" value="Unassembled WGS sequence"/>
</dbReference>
<organism evidence="1 2">
    <name type="scientific">Gossypium aridum</name>
    <name type="common">American cotton</name>
    <name type="synonym">Erioxylum aridum</name>
    <dbReference type="NCBI Taxonomy" id="34290"/>
    <lineage>
        <taxon>Eukaryota</taxon>
        <taxon>Viridiplantae</taxon>
        <taxon>Streptophyta</taxon>
        <taxon>Embryophyta</taxon>
        <taxon>Tracheophyta</taxon>
        <taxon>Spermatophyta</taxon>
        <taxon>Magnoliopsida</taxon>
        <taxon>eudicotyledons</taxon>
        <taxon>Gunneridae</taxon>
        <taxon>Pentapetalae</taxon>
        <taxon>rosids</taxon>
        <taxon>malvids</taxon>
        <taxon>Malvales</taxon>
        <taxon>Malvaceae</taxon>
        <taxon>Malvoideae</taxon>
        <taxon>Gossypium</taxon>
    </lineage>
</organism>
<sequence length="276" mass="31993">MSEADSLDTLSWDDYSPFVKQGYGSRYDWYRYSYILLRTNWAKYLKSFDTELGSKIQWTKRLNQTILKGKRRSAMPWLNMRAWKLIHNQELKLESGAKNCALFQKILPCRGKFHGSKSSVLEVQALLLAKFFAGTPPRAMNFICWNFRGLGNPATNICKMIGCLAVDSKGRRGGLALMWKDDVEKEEAARIVWERVRTLSHDFRVHNMVNKQIIPAELYALEEGVKLARSVNIEYAIFEIYCASIVNRIEKCKEDITINGHRTKEIHKTMELFPKV</sequence>
<comment type="caution">
    <text evidence="1">The sequence shown here is derived from an EMBL/GenBank/DDBJ whole genome shotgun (WGS) entry which is preliminary data.</text>
</comment>
<dbReference type="AlphaFoldDB" id="A0A7J8X066"/>
<keyword evidence="2" id="KW-1185">Reference proteome</keyword>
<dbReference type="EMBL" id="JABFAA010000004">
    <property type="protein sequence ID" value="MBA0680189.1"/>
    <property type="molecule type" value="Genomic_DNA"/>
</dbReference>
<accession>A0A7J8X066</accession>
<evidence type="ECO:0008006" key="3">
    <source>
        <dbReference type="Google" id="ProtNLM"/>
    </source>
</evidence>
<feature type="non-terminal residue" evidence="1">
    <location>
        <position position="276"/>
    </location>
</feature>
<evidence type="ECO:0000313" key="2">
    <source>
        <dbReference type="Proteomes" id="UP000593577"/>
    </source>
</evidence>
<name>A0A7J8X066_GOSAI</name>
<protein>
    <recommendedName>
        <fullName evidence="3">RNase H type-1 domain-containing protein</fullName>
    </recommendedName>
</protein>
<reference evidence="1 2" key="1">
    <citation type="journal article" date="2019" name="Genome Biol. Evol.">
        <title>Insights into the evolution of the New World diploid cottons (Gossypium, subgenus Houzingenia) based on genome sequencing.</title>
        <authorList>
            <person name="Grover C.E."/>
            <person name="Arick M.A. 2nd"/>
            <person name="Thrash A."/>
            <person name="Conover J.L."/>
            <person name="Sanders W.S."/>
            <person name="Peterson D.G."/>
            <person name="Frelichowski J.E."/>
            <person name="Scheffler J.A."/>
            <person name="Scheffler B.E."/>
            <person name="Wendel J.F."/>
        </authorList>
    </citation>
    <scope>NUCLEOTIDE SEQUENCE [LARGE SCALE GENOMIC DNA]</scope>
    <source>
        <strain evidence="1">185</strain>
        <tissue evidence="1">Leaf</tissue>
    </source>
</reference>
<evidence type="ECO:0000313" key="1">
    <source>
        <dbReference type="EMBL" id="MBA0680189.1"/>
    </source>
</evidence>
<gene>
    <name evidence="1" type="ORF">Goari_011901</name>
</gene>